<dbReference type="InterPro" id="IPR018640">
    <property type="entry name" value="DUF2063"/>
</dbReference>
<comment type="caution">
    <text evidence="3">The sequence shown here is derived from an EMBL/GenBank/DDBJ whole genome shotgun (WGS) entry which is preliminary data.</text>
</comment>
<protein>
    <submittedName>
        <fullName evidence="3">DUF2063 domain-containing protein</fullName>
    </submittedName>
</protein>
<dbReference type="InterPro" id="IPR044922">
    <property type="entry name" value="DUF2063_N_sf"/>
</dbReference>
<dbReference type="RefSeq" id="WP_106740474.1">
    <property type="nucleotide sequence ID" value="NZ_PXYY01000009.1"/>
</dbReference>
<accession>A0A2P7U272</accession>
<dbReference type="InterPro" id="IPR054098">
    <property type="entry name" value="NGO1945-like_C"/>
</dbReference>
<feature type="domain" description="NGO1945-like C-terminal" evidence="2">
    <location>
        <begin position="148"/>
        <end position="224"/>
    </location>
</feature>
<evidence type="ECO:0000259" key="1">
    <source>
        <dbReference type="Pfam" id="PF09836"/>
    </source>
</evidence>
<keyword evidence="4" id="KW-1185">Reference proteome</keyword>
<dbReference type="OrthoDB" id="4146344at2"/>
<gene>
    <name evidence="3" type="ORF">C7N83_02760</name>
</gene>
<dbReference type="EMBL" id="PXYY01000009">
    <property type="protein sequence ID" value="PSJ81066.1"/>
    <property type="molecule type" value="Genomic_DNA"/>
</dbReference>
<proteinExistence type="predicted"/>
<name>A0A2P7U272_9NEIS</name>
<evidence type="ECO:0000259" key="2">
    <source>
        <dbReference type="Pfam" id="PF22106"/>
    </source>
</evidence>
<evidence type="ECO:0000313" key="4">
    <source>
        <dbReference type="Proteomes" id="UP000241868"/>
    </source>
</evidence>
<feature type="domain" description="Putative DNA-binding" evidence="1">
    <location>
        <begin position="12"/>
        <end position="96"/>
    </location>
</feature>
<dbReference type="Gene3D" id="3.90.930.50">
    <property type="match status" value="1"/>
</dbReference>
<dbReference type="Pfam" id="PF09836">
    <property type="entry name" value="DUF2063"/>
    <property type="match status" value="1"/>
</dbReference>
<dbReference type="Gene3D" id="1.10.150.690">
    <property type="entry name" value="DUF2063"/>
    <property type="match status" value="1"/>
</dbReference>
<dbReference type="Pfam" id="PF22106">
    <property type="entry name" value="NGO1945_C"/>
    <property type="match status" value="1"/>
</dbReference>
<reference evidence="3 4" key="1">
    <citation type="submission" date="2018-03" db="EMBL/GenBank/DDBJ databases">
        <title>Neisseria weixii sp. nov., isolated from the intestinal contents of Tibetan Plateau pika (Ochotona curzoniae) in Yushu, Qinghai Province, China.</title>
        <authorList>
            <person name="Gui Z."/>
        </authorList>
    </citation>
    <scope>NUCLEOTIDE SEQUENCE [LARGE SCALE GENOMIC DNA]</scope>
    <source>
        <strain evidence="3 4">ATCC 51483</strain>
    </source>
</reference>
<evidence type="ECO:0000313" key="3">
    <source>
        <dbReference type="EMBL" id="PSJ81066.1"/>
    </source>
</evidence>
<dbReference type="Proteomes" id="UP000241868">
    <property type="component" value="Unassembled WGS sequence"/>
</dbReference>
<sequence>MQPDTKWDAERFQFGLAATVGNPESAVPEGLDGRGVSVYRRLVHNNIASFLNRCFSESIGFADEATWQNLCNRFLSEGKPESPYFKDIPEQFLQFILSLSDRPLPLNVLAMMEFEADLLHAETTLRENVARQDINDDSLLTWAQGGRLKPYSVDFVSSHLARFEVGQPNVLTWRNADDETCYQAIGEIDVLLLQHFQEQNDSIGNLLAFLSELTGNRDAEPLLRARIAHWLGENVLVPV</sequence>
<dbReference type="AlphaFoldDB" id="A0A2P7U272"/>
<organism evidence="3 4">
    <name type="scientific">Neisseria iguanae</name>
    <dbReference type="NCBI Taxonomy" id="90242"/>
    <lineage>
        <taxon>Bacteria</taxon>
        <taxon>Pseudomonadati</taxon>
        <taxon>Pseudomonadota</taxon>
        <taxon>Betaproteobacteria</taxon>
        <taxon>Neisseriales</taxon>
        <taxon>Neisseriaceae</taxon>
        <taxon>Neisseria</taxon>
    </lineage>
</organism>